<dbReference type="Proteomes" id="UP001295469">
    <property type="component" value="Chromosome C04"/>
</dbReference>
<comment type="similarity">
    <text evidence="1">Belongs to the DEFL family.</text>
</comment>
<evidence type="ECO:0000256" key="4">
    <source>
        <dbReference type="ARBA" id="ARBA00022821"/>
    </source>
</evidence>
<dbReference type="Pfam" id="PF07333">
    <property type="entry name" value="SLR1-BP"/>
    <property type="match status" value="1"/>
</dbReference>
<keyword evidence="5" id="KW-1015">Disulfide bond</keyword>
<proteinExistence type="inferred from homology"/>
<feature type="chain" id="PRO_5032777529" evidence="6">
    <location>
        <begin position="25"/>
        <end position="89"/>
    </location>
</feature>
<feature type="signal peptide" evidence="6">
    <location>
        <begin position="1"/>
        <end position="24"/>
    </location>
</feature>
<reference evidence="7" key="1">
    <citation type="submission" date="2021-01" db="EMBL/GenBank/DDBJ databases">
        <authorList>
            <consortium name="Genoscope - CEA"/>
            <person name="William W."/>
        </authorList>
    </citation>
    <scope>NUCLEOTIDE SEQUENCE</scope>
</reference>
<gene>
    <name evidence="7" type="ORF">DARMORV10_C04P42870.1</name>
</gene>
<dbReference type="InterPro" id="IPR010851">
    <property type="entry name" value="DEFL"/>
</dbReference>
<keyword evidence="3" id="KW-0295">Fungicide</keyword>
<dbReference type="GO" id="GO:0031640">
    <property type="term" value="P:killing of cells of another organism"/>
    <property type="evidence" value="ECO:0007669"/>
    <property type="project" value="UniProtKB-KW"/>
</dbReference>
<evidence type="ECO:0000256" key="2">
    <source>
        <dbReference type="ARBA" id="ARBA00022529"/>
    </source>
</evidence>
<keyword evidence="6" id="KW-0732">Signal</keyword>
<keyword evidence="4" id="KW-0611">Plant defense</keyword>
<dbReference type="EMBL" id="HG994368">
    <property type="protein sequence ID" value="CAF1857177.1"/>
    <property type="molecule type" value="Genomic_DNA"/>
</dbReference>
<name>A0A816JJC9_BRANA</name>
<dbReference type="GO" id="GO:0050832">
    <property type="term" value="P:defense response to fungus"/>
    <property type="evidence" value="ECO:0007669"/>
    <property type="project" value="UniProtKB-KW"/>
</dbReference>
<keyword evidence="2" id="KW-0929">Antimicrobial</keyword>
<evidence type="ECO:0000256" key="3">
    <source>
        <dbReference type="ARBA" id="ARBA00022577"/>
    </source>
</evidence>
<evidence type="ECO:0000256" key="5">
    <source>
        <dbReference type="ARBA" id="ARBA00023157"/>
    </source>
</evidence>
<sequence length="89" mass="10283">MSKQLQVTFIVLTIFIVFVLEVVGDRDSDSQFGCEERLNMTTEDTCSRLECQFQCILKRKGWATCFKDADDLYKGTPVYKCLCAYFCPK</sequence>
<dbReference type="AlphaFoldDB" id="A0A816JJC9"/>
<accession>A0A816JJC9</accession>
<organism evidence="7">
    <name type="scientific">Brassica napus</name>
    <name type="common">Rape</name>
    <dbReference type="NCBI Taxonomy" id="3708"/>
    <lineage>
        <taxon>Eukaryota</taxon>
        <taxon>Viridiplantae</taxon>
        <taxon>Streptophyta</taxon>
        <taxon>Embryophyta</taxon>
        <taxon>Tracheophyta</taxon>
        <taxon>Spermatophyta</taxon>
        <taxon>Magnoliopsida</taxon>
        <taxon>eudicotyledons</taxon>
        <taxon>Gunneridae</taxon>
        <taxon>Pentapetalae</taxon>
        <taxon>rosids</taxon>
        <taxon>malvids</taxon>
        <taxon>Brassicales</taxon>
        <taxon>Brassicaceae</taxon>
        <taxon>Brassiceae</taxon>
        <taxon>Brassica</taxon>
    </lineage>
</organism>
<evidence type="ECO:0000313" key="7">
    <source>
        <dbReference type="EMBL" id="CAF1857177.1"/>
    </source>
</evidence>
<protein>
    <submittedName>
        <fullName evidence="7">(rape) hypothetical protein</fullName>
    </submittedName>
</protein>
<evidence type="ECO:0000256" key="1">
    <source>
        <dbReference type="ARBA" id="ARBA00006722"/>
    </source>
</evidence>
<evidence type="ECO:0000256" key="6">
    <source>
        <dbReference type="SAM" id="SignalP"/>
    </source>
</evidence>